<evidence type="ECO:0000259" key="2">
    <source>
        <dbReference type="Pfam" id="PF14498"/>
    </source>
</evidence>
<dbReference type="InterPro" id="IPR049053">
    <property type="entry name" value="AFCA-like_C"/>
</dbReference>
<evidence type="ECO:0000313" key="5">
    <source>
        <dbReference type="EMBL" id="MBD8039423.1"/>
    </source>
</evidence>
<feature type="domain" description="Alpha fucosidase A-like C-terminal" evidence="3">
    <location>
        <begin position="912"/>
        <end position="985"/>
    </location>
</feature>
<dbReference type="InterPro" id="IPR027414">
    <property type="entry name" value="GH95_N_dom"/>
</dbReference>
<dbReference type="Gene3D" id="3.40.50.1110">
    <property type="entry name" value="SGNH hydrolase"/>
    <property type="match status" value="1"/>
</dbReference>
<dbReference type="Pfam" id="PF21307">
    <property type="entry name" value="Glyco_hydro_95_C"/>
    <property type="match status" value="1"/>
</dbReference>
<sequence>MKRNLFILLLLLFPLMLLAQKEAKPIKVACVGNSITEGFALAHPETESYPAVLQRLLGDGYQVGNFGLTAHTLMMKGNLPYMSKQPFKDAQAFLPDIVTIKLGTNDSKPINWIHKEDFKKDLNTMIDAFEALPSHPRIYLCLPIPSNRKDWGINDSTIVNGIIPRIREVAHERNLPVIDLHTPMLPYYPKEYTDGVHPNKYGAIIIAENIYKALTGKDPVPAPGRADQTLWYDKPAKQWEETLPLGNGRLGMMPDGGITKEHIVLNEISMWSGSEADYRNPEAAESLPRIRQLLFEGKNKEAQELMYTSFVPKKPEKGGTFGCFQMLADMYINYTFPDTISQAKDYLRWLNLDEGVAYTTFTKNATRYIREYFVSRNKDVMLIHLQADRPDALGFHLTLSRPERGHVRKLSEGKLGITGTLDSGNERQEGIRYAAIAGVKLSGKKSRMHTHADGIEVSDADEAWIIVSANTSYMKGGIYQTETQRLLDQALASDLTQAKQEATGEYQQFFHRAGIELPENKTVSQLSTDKRLEAFQTQDDPSLAALYYNYGRYLLISSTRPGSLPPNLQGLWANGVMTPWNGDYHTNINVQMNHWPVEPCNLSELYQPLVDLIKRLVPSGKETAKAFYGPEAKGWVLHMMTNVWNYTAPGEHPSWGATNTGGAWLCAHLWEHYLYTGNKQYLADIYPLLKGASEFFYSTMVREPEHGWLVTAPTSSPENEFYVSKKDRTPISVCMGPTMDIQLVRELYTHVIEAASILHTDSLYANQLKEASAQLPPHQISKKGYLMEWLKDYEETDVHHRHVSHLYGLHPGNQISLYYTPELAEACKVTLERRGDGGTGWSRAWKINFWARLGDGNRAYTLFRNLLYPAYTQENPNEHGSGTFPNLFCSHPPFQIDGNWGGTSGISEMLIQSQDGFINLLPALPDSWKEGNLYGFKVRGGAMVSMKWKEGKPIEVILTGGWNPNVKIKMPEGITEVSVNGEKRKAEKFVELTVPEGEIARLRF</sequence>
<proteinExistence type="predicted"/>
<keyword evidence="6" id="KW-1185">Reference proteome</keyword>
<name>A0ABR8Y5D4_9BACT</name>
<protein>
    <submittedName>
        <fullName evidence="5">Glycoside hydrolase N-terminal domain-containing protein</fullName>
    </submittedName>
</protein>
<dbReference type="Gene3D" id="1.50.10.10">
    <property type="match status" value="1"/>
</dbReference>
<dbReference type="Proteomes" id="UP000620874">
    <property type="component" value="Unassembled WGS sequence"/>
</dbReference>
<feature type="domain" description="SGNH hydrolase-type esterase" evidence="1">
    <location>
        <begin position="30"/>
        <end position="202"/>
    </location>
</feature>
<evidence type="ECO:0000259" key="3">
    <source>
        <dbReference type="Pfam" id="PF21307"/>
    </source>
</evidence>
<reference evidence="5 6" key="1">
    <citation type="submission" date="2020-08" db="EMBL/GenBank/DDBJ databases">
        <title>A Genomic Blueprint of the Chicken Gut Microbiome.</title>
        <authorList>
            <person name="Gilroy R."/>
            <person name="Ravi A."/>
            <person name="Getino M."/>
            <person name="Pursley I."/>
            <person name="Horton D.L."/>
            <person name="Alikhan N.-F."/>
            <person name="Baker D."/>
            <person name="Gharbi K."/>
            <person name="Hall N."/>
            <person name="Watson M."/>
            <person name="Adriaenssens E.M."/>
            <person name="Foster-Nyarko E."/>
            <person name="Jarju S."/>
            <person name="Secka A."/>
            <person name="Antonio M."/>
            <person name="Oren A."/>
            <person name="Chaudhuri R."/>
            <person name="La Ragione R.M."/>
            <person name="Hildebrand F."/>
            <person name="Pallen M.J."/>
        </authorList>
    </citation>
    <scope>NUCLEOTIDE SEQUENCE [LARGE SCALE GENOMIC DNA]</scope>
    <source>
        <strain evidence="5 6">Sa1CVN1</strain>
    </source>
</reference>
<comment type="caution">
    <text evidence="5">The sequence shown here is derived from an EMBL/GenBank/DDBJ whole genome shotgun (WGS) entry which is preliminary data.</text>
</comment>
<evidence type="ECO:0000259" key="1">
    <source>
        <dbReference type="Pfam" id="PF13472"/>
    </source>
</evidence>
<dbReference type="InterPro" id="IPR013830">
    <property type="entry name" value="SGNH_hydro"/>
</dbReference>
<organism evidence="5 6">
    <name type="scientific">Phocaeicola intestinalis</name>
    <dbReference type="NCBI Taxonomy" id="2762212"/>
    <lineage>
        <taxon>Bacteria</taxon>
        <taxon>Pseudomonadati</taxon>
        <taxon>Bacteroidota</taxon>
        <taxon>Bacteroidia</taxon>
        <taxon>Bacteroidales</taxon>
        <taxon>Bacteroidaceae</taxon>
        <taxon>Phocaeicola</taxon>
    </lineage>
</organism>
<dbReference type="Pfam" id="PF22124">
    <property type="entry name" value="Glyco_hydro_95_cat"/>
    <property type="match status" value="1"/>
</dbReference>
<evidence type="ECO:0000259" key="4">
    <source>
        <dbReference type="Pfam" id="PF22124"/>
    </source>
</evidence>
<dbReference type="InterPro" id="IPR054363">
    <property type="entry name" value="GH95_cat"/>
</dbReference>
<dbReference type="Pfam" id="PF13472">
    <property type="entry name" value="Lipase_GDSL_2"/>
    <property type="match status" value="1"/>
</dbReference>
<dbReference type="RefSeq" id="WP_191762957.1">
    <property type="nucleotide sequence ID" value="NZ_JACSPP010000005.1"/>
</dbReference>
<evidence type="ECO:0000313" key="6">
    <source>
        <dbReference type="Proteomes" id="UP000620874"/>
    </source>
</evidence>
<accession>A0ABR8Y5D4</accession>
<dbReference type="SUPFAM" id="SSF52266">
    <property type="entry name" value="SGNH hydrolase"/>
    <property type="match status" value="1"/>
</dbReference>
<keyword evidence="5" id="KW-0378">Hydrolase</keyword>
<feature type="domain" description="Glycosyl hydrolase family 95 catalytic" evidence="4">
    <location>
        <begin position="496"/>
        <end position="910"/>
    </location>
</feature>
<feature type="domain" description="Glycosyl hydrolase family 95 N-terminal" evidence="2">
    <location>
        <begin position="230"/>
        <end position="474"/>
    </location>
</feature>
<dbReference type="GO" id="GO:0016787">
    <property type="term" value="F:hydrolase activity"/>
    <property type="evidence" value="ECO:0007669"/>
    <property type="project" value="UniProtKB-KW"/>
</dbReference>
<dbReference type="PANTHER" id="PTHR31084">
    <property type="entry name" value="ALPHA-L-FUCOSIDASE 2"/>
    <property type="match status" value="1"/>
</dbReference>
<dbReference type="PANTHER" id="PTHR31084:SF0">
    <property type="entry name" value="ALPHA-L-FUCOSIDASE 2"/>
    <property type="match status" value="1"/>
</dbReference>
<dbReference type="InterPro" id="IPR008928">
    <property type="entry name" value="6-hairpin_glycosidase_sf"/>
</dbReference>
<dbReference type="Pfam" id="PF14498">
    <property type="entry name" value="Glyco_hyd_65N_2"/>
    <property type="match status" value="1"/>
</dbReference>
<gene>
    <name evidence="5" type="ORF">H9625_02975</name>
</gene>
<dbReference type="SUPFAM" id="SSF48208">
    <property type="entry name" value="Six-hairpin glycosidases"/>
    <property type="match status" value="1"/>
</dbReference>
<dbReference type="EMBL" id="JACSPP010000005">
    <property type="protein sequence ID" value="MBD8039423.1"/>
    <property type="molecule type" value="Genomic_DNA"/>
</dbReference>
<dbReference type="InterPro" id="IPR036514">
    <property type="entry name" value="SGNH_hydro_sf"/>
</dbReference>
<dbReference type="InterPro" id="IPR012341">
    <property type="entry name" value="6hp_glycosidase-like_sf"/>
</dbReference>